<proteinExistence type="inferred from homology"/>
<evidence type="ECO:0000259" key="18">
    <source>
        <dbReference type="PROSITE" id="PS51544"/>
    </source>
</evidence>
<dbReference type="OrthoDB" id="67688at2759"/>
<dbReference type="Proteomes" id="UP000183832">
    <property type="component" value="Unassembled WGS sequence"/>
</dbReference>
<keyword evidence="6" id="KW-0808">Transferase</keyword>
<dbReference type="EMBL" id="CVRI01000004">
    <property type="protein sequence ID" value="CRK87595.1"/>
    <property type="molecule type" value="Genomic_DNA"/>
</dbReference>
<dbReference type="InterPro" id="IPR018936">
    <property type="entry name" value="PI3/4_kinase_CS"/>
</dbReference>
<keyword evidence="5" id="KW-0608">Pigment</keyword>
<dbReference type="InterPro" id="IPR027417">
    <property type="entry name" value="P-loop_NTPase"/>
</dbReference>
<dbReference type="FunFam" id="1.10.1070.11:FF:000001">
    <property type="entry name" value="Phosphatidylinositol 4,5-bisphosphate 3-kinase catalytic subunit"/>
    <property type="match status" value="1"/>
</dbReference>
<dbReference type="InterPro" id="IPR043926">
    <property type="entry name" value="ABCG_dom"/>
</dbReference>
<dbReference type="FunFam" id="3.30.1010.10:FF:000008">
    <property type="entry name" value="Phosphatidylinositol 4,5-bisphosphate 3-kinase catalytic subunit gamma"/>
    <property type="match status" value="1"/>
</dbReference>
<dbReference type="Gene3D" id="3.40.50.300">
    <property type="entry name" value="P-loop containing nucleotide triphosphate hydrolases"/>
    <property type="match status" value="1"/>
</dbReference>
<dbReference type="GO" id="GO:0048015">
    <property type="term" value="P:phosphatidylinositol-mediated signaling"/>
    <property type="evidence" value="ECO:0007669"/>
    <property type="project" value="TreeGrafter"/>
</dbReference>
<dbReference type="GO" id="GO:0005942">
    <property type="term" value="C:phosphatidylinositol 3-kinase complex"/>
    <property type="evidence" value="ECO:0007669"/>
    <property type="project" value="TreeGrafter"/>
</dbReference>
<feature type="region of interest" description="Disordered" evidence="14">
    <location>
        <begin position="1089"/>
        <end position="1117"/>
    </location>
</feature>
<dbReference type="GO" id="GO:0032060">
    <property type="term" value="P:bleb assembly"/>
    <property type="evidence" value="ECO:0007669"/>
    <property type="project" value="UniProtKB-ARBA"/>
</dbReference>
<evidence type="ECO:0000256" key="5">
    <source>
        <dbReference type="ARBA" id="ARBA00022474"/>
    </source>
</evidence>
<keyword evidence="8" id="KW-0547">Nucleotide-binding</keyword>
<keyword evidence="9" id="KW-0418">Kinase</keyword>
<dbReference type="STRING" id="568069.A0A1J1HI67"/>
<dbReference type="InterPro" id="IPR003113">
    <property type="entry name" value="PI3K_ABD"/>
</dbReference>
<evidence type="ECO:0000259" key="16">
    <source>
        <dbReference type="PROSITE" id="PS50290"/>
    </source>
</evidence>
<dbReference type="PANTHER" id="PTHR10048:SF118">
    <property type="entry name" value="PI-3 KINASE"/>
    <property type="match status" value="1"/>
</dbReference>
<keyword evidence="11 15" id="KW-1133">Transmembrane helix</keyword>
<evidence type="ECO:0000256" key="12">
    <source>
        <dbReference type="ARBA" id="ARBA00023136"/>
    </source>
</evidence>
<dbReference type="SMART" id="SM00146">
    <property type="entry name" value="PI3Kc"/>
    <property type="match status" value="1"/>
</dbReference>
<evidence type="ECO:0000256" key="4">
    <source>
        <dbReference type="ARBA" id="ARBA00022448"/>
    </source>
</evidence>
<feature type="domain" description="PI3K-ABD" evidence="18">
    <location>
        <begin position="20"/>
        <end position="110"/>
    </location>
</feature>
<dbReference type="InterPro" id="IPR000403">
    <property type="entry name" value="PI3/4_kinase_cat_dom"/>
</dbReference>
<evidence type="ECO:0000256" key="14">
    <source>
        <dbReference type="SAM" id="MobiDB-lite"/>
    </source>
</evidence>
<feature type="transmembrane region" description="Helical" evidence="15">
    <location>
        <begin position="1616"/>
        <end position="1638"/>
    </location>
</feature>
<feature type="domain" description="PIK helical" evidence="19">
    <location>
        <begin position="531"/>
        <end position="710"/>
    </location>
</feature>
<dbReference type="Pfam" id="PF00454">
    <property type="entry name" value="PI3_PI4_kinase"/>
    <property type="match status" value="1"/>
</dbReference>
<dbReference type="SUPFAM" id="SSF52540">
    <property type="entry name" value="P-loop containing nucleoside triphosphate hydrolases"/>
    <property type="match status" value="1"/>
</dbReference>
<feature type="transmembrane region" description="Helical" evidence="15">
    <location>
        <begin position="1451"/>
        <end position="1468"/>
    </location>
</feature>
<dbReference type="SMART" id="SM00145">
    <property type="entry name" value="PI3Ka"/>
    <property type="match status" value="1"/>
</dbReference>
<evidence type="ECO:0000259" key="17">
    <source>
        <dbReference type="PROSITE" id="PS50893"/>
    </source>
</evidence>
<evidence type="ECO:0000256" key="15">
    <source>
        <dbReference type="SAM" id="Phobius"/>
    </source>
</evidence>
<dbReference type="GO" id="GO:0043491">
    <property type="term" value="P:phosphatidylinositol 3-kinase/protein kinase B signal transduction"/>
    <property type="evidence" value="ECO:0007669"/>
    <property type="project" value="TreeGrafter"/>
</dbReference>
<dbReference type="SUPFAM" id="SSF48371">
    <property type="entry name" value="ARM repeat"/>
    <property type="match status" value="1"/>
</dbReference>
<dbReference type="PROSITE" id="PS51545">
    <property type="entry name" value="PIK_HELICAL"/>
    <property type="match status" value="1"/>
</dbReference>
<dbReference type="SUPFAM" id="SSF49562">
    <property type="entry name" value="C2 domain (Calcium/lipid-binding domain, CaLB)"/>
    <property type="match status" value="1"/>
</dbReference>
<evidence type="ECO:0000259" key="19">
    <source>
        <dbReference type="PROSITE" id="PS51545"/>
    </source>
</evidence>
<dbReference type="CDD" id="cd05165">
    <property type="entry name" value="PI3Kc_I"/>
    <property type="match status" value="1"/>
</dbReference>
<evidence type="ECO:0000259" key="21">
    <source>
        <dbReference type="PROSITE" id="PS51547"/>
    </source>
</evidence>
<dbReference type="InterPro" id="IPR036940">
    <property type="entry name" value="PI3/4_kinase_cat_sf"/>
</dbReference>
<dbReference type="PROSITE" id="PS51544">
    <property type="entry name" value="PI3K_ABD"/>
    <property type="match status" value="1"/>
</dbReference>
<dbReference type="GO" id="GO:0031409">
    <property type="term" value="F:pigment binding"/>
    <property type="evidence" value="ECO:0007669"/>
    <property type="project" value="UniProtKB-KW"/>
</dbReference>
<dbReference type="PROSITE" id="PS50290">
    <property type="entry name" value="PI3_4_KINASE_3"/>
    <property type="match status" value="1"/>
</dbReference>
<dbReference type="GO" id="GO:0005737">
    <property type="term" value="C:cytoplasm"/>
    <property type="evidence" value="ECO:0007669"/>
    <property type="project" value="TreeGrafter"/>
</dbReference>
<feature type="transmembrane region" description="Helical" evidence="15">
    <location>
        <begin position="1705"/>
        <end position="1725"/>
    </location>
</feature>
<dbReference type="Gene3D" id="2.60.40.150">
    <property type="entry name" value="C2 domain"/>
    <property type="match status" value="1"/>
</dbReference>
<dbReference type="GO" id="GO:0035005">
    <property type="term" value="F:1-phosphatidylinositol-4-phosphate 3-kinase activity"/>
    <property type="evidence" value="ECO:0007669"/>
    <property type="project" value="TreeGrafter"/>
</dbReference>
<dbReference type="InterPro" id="IPR000341">
    <property type="entry name" value="PI3K_Ras-bd_dom"/>
</dbReference>
<dbReference type="Pfam" id="PF00005">
    <property type="entry name" value="ABC_tran"/>
    <property type="match status" value="1"/>
</dbReference>
<keyword evidence="7 15" id="KW-0812">Transmembrane</keyword>
<dbReference type="SMART" id="SM00144">
    <property type="entry name" value="PI3K_rbd"/>
    <property type="match status" value="1"/>
</dbReference>
<sequence length="1731" mass="197666">MVVALPFRYDLWSSTDPVREEDFIDVHVLLPNGNYINLKCRSMTTLFELKEELWEEAEKFPLFGHLRDKSLYIIYAIKSSSARVEELTDESQRICDVQPFFALFKIAERLELSEDSKLNENITTLIGKKLSEFKTLKNPEVNDFRYKINLLGEDIASKRSTMTLKEKILYQYPPKLANTNEIPHTVKQVLENGKEFLIVAKLSNEDISVTLKVSCFINPTKLMDEIMQKMQTKIKNFRRRMNDYILKICGQEEYIFGDYPLIQFIYIQDRLSRGEVPMVVVKYVSDVYVFTSNYSSDPIMSHGRANGGKTTKINSSTLRKKGKHKSSWDVDDNFQVSIQTVSNVTVDTNKSIEIGIQAGLFHGGKTLCEKQKTCEMVVKDSGSCTWLASHQTLKFDIKVKNVPRMARLCLVLYETAKNAKHIRARRLKDSQKEIFINPIAWVNTTVFDYKNQLKTGGLTLYTWTYAEDSDSEELLHPLGTVEPNPRTDEATSITMTFHDYNSDCSMLYPTEKEVIEYADKLLKASQKMPYPTSPTEDDRSIISILQPYMHNDRINDISEQERKEIWERRFDCLRYQPDALPCLLYCVEWNNRDEVSEVTRILNEWPQDKMSVERTLELLDYAYADPFVRRFAVECLKKIKDEDLQLYLLQLVQAIKHESYLYCDLVEFLLQRALNNQRIGHFLFWHLRSEIQVPSVQIRFSLILEAYLRSSKEHISILMRQLSCLEKLRLGSEQVKKVGKEKAKHKLMEFLSSVRGDLKNITSPLNPSFRCKEVRNDKCKVMDSKMKPIWTVYENVDQHGEDINIIFKNGDDLRQDMLTLQMLRIMDRIWKANGYDFRLNTYSCISMDRRLGMIEVVLNAETIANIQKEKGIFSATAAFKKGSLFSWLKDHNSTEELLQKACNEFTLSCAGYCVATYVLGVADRHSDNIMVKKNGQLFHIDFGHILGHFKEKFGIRRERAPFVLTHDFVYVINKGRSDKEADEFKKFQYLCEQAFITLRKHGGLILSLFSMMISTGLPELSSEKDLNYLRETLVLDLSEDEALRHFRSKFDEALQNSWKTSLNWASHNFSKNNNNEGKLKMHRYELIPDKSKDENGSDGSAYSDPDDNSDKSALLGGSSKSYGTDNLELAIAIEERLTYTWKEIDVYGEQPTEGSLWSRTSKKINNCFSGNGKEFVARKHLLKNITGIAHSGELLAVSPTSIRALNGVPVNPEQLRSQCAYVQQDDLFIASLTAREHLIFQAMLRMGRKVPYAQKIARVNEVIIELSLRKCANTVIGSPGRIKGLSGGERKRLAFASESLTDPHLLLCDEPTSGLDSFMAHSVLQVLKRLANKGKTIIITIHQPSSELFGMFDKILLIAEGRTAFLGSPTQATEFFEHLGVPCPVNYNPADFFVQLLAIAPNKEQECRATIKKICDSFAVSSLAEEVNALASNLGSNEELANRRLINGNKYRASWLTQFYAILWRSWLSVLKEPMLVKVRVLQTIMVSFLIGIIFYGQVLDQDGVMNMNGALFLFLTNMTFQNVFAVINVFSAELPIFIRESRARLYRTSTYFLGKTIAELPLFLAVPLIFTTIAYPMIGLRGGFLYFSIACGVVSLVANVSTSFGYLISCASSSISMALSVGPPVIIPFLIFGGFFLNAGSVPSYFEWLSYLSWFRYGNEALLINQWTGVTDIICTRSNTTCPTNGQIILDTLNFNSSNFGWDILALIVLIVIFRFAAYSCLVLRARSKE</sequence>
<evidence type="ECO:0000256" key="13">
    <source>
        <dbReference type="PROSITE-ProRule" id="PRU00880"/>
    </source>
</evidence>
<dbReference type="InterPro" id="IPR029071">
    <property type="entry name" value="Ubiquitin-like_domsf"/>
</dbReference>
<dbReference type="PROSITE" id="PS51547">
    <property type="entry name" value="C2_PI3K"/>
    <property type="match status" value="1"/>
</dbReference>
<evidence type="ECO:0000256" key="7">
    <source>
        <dbReference type="ARBA" id="ARBA00022692"/>
    </source>
</evidence>
<keyword evidence="23" id="KW-1185">Reference proteome</keyword>
<dbReference type="InterPro" id="IPR005284">
    <property type="entry name" value="Pigment_permease/Abcg"/>
</dbReference>
<dbReference type="SMART" id="SM00142">
    <property type="entry name" value="PI3K_C2"/>
    <property type="match status" value="1"/>
</dbReference>
<comment type="subcellular location">
    <subcellularLocation>
        <location evidence="2">Membrane</location>
        <topology evidence="2">Multi-pass membrane protein</topology>
    </subcellularLocation>
</comment>
<dbReference type="PROSITE" id="PS51546">
    <property type="entry name" value="PI3K_RBD"/>
    <property type="match status" value="1"/>
</dbReference>
<gene>
    <name evidence="22" type="primary">putative Protein white</name>
    <name evidence="22" type="ORF">CLUMA_CG001391</name>
</gene>
<evidence type="ECO:0000259" key="20">
    <source>
        <dbReference type="PROSITE" id="PS51546"/>
    </source>
</evidence>
<feature type="transmembrane region" description="Helical" evidence="15">
    <location>
        <begin position="1585"/>
        <end position="1609"/>
    </location>
</feature>
<keyword evidence="12 15" id="KW-0472">Membrane</keyword>
<dbReference type="InterPro" id="IPR017871">
    <property type="entry name" value="ABC_transporter-like_CS"/>
</dbReference>
<dbReference type="FunFam" id="1.25.40.70:FF:000021">
    <property type="entry name" value="PI-3 kinase"/>
    <property type="match status" value="1"/>
</dbReference>
<dbReference type="GO" id="GO:0016477">
    <property type="term" value="P:cell migration"/>
    <property type="evidence" value="ECO:0007669"/>
    <property type="project" value="TreeGrafter"/>
</dbReference>
<keyword evidence="10" id="KW-0067">ATP-binding</keyword>
<feature type="domain" description="ABC transporter" evidence="17">
    <location>
        <begin position="1141"/>
        <end position="1385"/>
    </location>
</feature>
<dbReference type="GO" id="GO:0005524">
    <property type="term" value="F:ATP binding"/>
    <property type="evidence" value="ECO:0007669"/>
    <property type="project" value="UniProtKB-KW"/>
</dbReference>
<evidence type="ECO:0000256" key="3">
    <source>
        <dbReference type="ARBA" id="ARBA00012073"/>
    </source>
</evidence>
<dbReference type="SMART" id="SM00143">
    <property type="entry name" value="PI3K_p85B"/>
    <property type="match status" value="1"/>
</dbReference>
<dbReference type="Pfam" id="PF00792">
    <property type="entry name" value="PI3K_C2"/>
    <property type="match status" value="1"/>
</dbReference>
<dbReference type="PROSITE" id="PS50893">
    <property type="entry name" value="ABC_TRANSPORTER_2"/>
    <property type="match status" value="1"/>
</dbReference>
<keyword evidence="4" id="KW-0813">Transport</keyword>
<dbReference type="GO" id="GO:0016887">
    <property type="term" value="F:ATP hydrolysis activity"/>
    <property type="evidence" value="ECO:0007669"/>
    <property type="project" value="InterPro"/>
</dbReference>
<dbReference type="GO" id="GO:0005886">
    <property type="term" value="C:plasma membrane"/>
    <property type="evidence" value="ECO:0007669"/>
    <property type="project" value="TreeGrafter"/>
</dbReference>
<organism evidence="22 23">
    <name type="scientific">Clunio marinus</name>
    <dbReference type="NCBI Taxonomy" id="568069"/>
    <lineage>
        <taxon>Eukaryota</taxon>
        <taxon>Metazoa</taxon>
        <taxon>Ecdysozoa</taxon>
        <taxon>Arthropoda</taxon>
        <taxon>Hexapoda</taxon>
        <taxon>Insecta</taxon>
        <taxon>Pterygota</taxon>
        <taxon>Neoptera</taxon>
        <taxon>Endopterygota</taxon>
        <taxon>Diptera</taxon>
        <taxon>Nematocera</taxon>
        <taxon>Chironomoidea</taxon>
        <taxon>Chironomidae</taxon>
        <taxon>Clunio</taxon>
    </lineage>
</organism>
<dbReference type="Gene3D" id="3.10.20.770">
    <property type="match status" value="1"/>
</dbReference>
<dbReference type="InterPro" id="IPR042236">
    <property type="entry name" value="PI3K_accessory_sf"/>
</dbReference>
<dbReference type="Pfam" id="PF19055">
    <property type="entry name" value="ABC2_membrane_7"/>
    <property type="match status" value="1"/>
</dbReference>
<dbReference type="Gene3D" id="1.25.40.70">
    <property type="entry name" value="Phosphatidylinositol 3-kinase, accessory domain (PIK)"/>
    <property type="match status" value="1"/>
</dbReference>
<dbReference type="Pfam" id="PF02192">
    <property type="entry name" value="PI3K_p85B"/>
    <property type="match status" value="1"/>
</dbReference>
<dbReference type="Gene3D" id="3.30.1010.10">
    <property type="entry name" value="Phosphatidylinositol 3-kinase Catalytic Subunit, Chain A, domain 4"/>
    <property type="match status" value="1"/>
</dbReference>
<dbReference type="CDD" id="cd08693">
    <property type="entry name" value="C2_PI3K_class_I_beta_delta"/>
    <property type="match status" value="1"/>
</dbReference>
<name>A0A1J1HI67_9DIPT</name>
<dbReference type="GO" id="GO:0050920">
    <property type="term" value="P:regulation of chemotaxis"/>
    <property type="evidence" value="ECO:0007669"/>
    <property type="project" value="UniProtKB-ARBA"/>
</dbReference>
<feature type="domain" description="C2 PI3K-type" evidence="21">
    <location>
        <begin position="330"/>
        <end position="498"/>
    </location>
</feature>
<dbReference type="Gene3D" id="1.10.1070.11">
    <property type="entry name" value="Phosphatidylinositol 3-/4-kinase, catalytic domain"/>
    <property type="match status" value="1"/>
</dbReference>
<dbReference type="PROSITE" id="PS00915">
    <property type="entry name" value="PI3_4_KINASE_1"/>
    <property type="match status" value="1"/>
</dbReference>
<dbReference type="SUPFAM" id="SSF54236">
    <property type="entry name" value="Ubiquitin-like"/>
    <property type="match status" value="1"/>
</dbReference>
<comment type="similarity">
    <text evidence="13">Belongs to the PI3/PI4-kinase family.</text>
</comment>
<evidence type="ECO:0000313" key="22">
    <source>
        <dbReference type="EMBL" id="CRK87595.1"/>
    </source>
</evidence>
<dbReference type="EC" id="2.7.1.137" evidence="3"/>
<evidence type="ECO:0000256" key="8">
    <source>
        <dbReference type="ARBA" id="ARBA00022741"/>
    </source>
</evidence>
<comment type="catalytic activity">
    <reaction evidence="1">
        <text>a 1,2-diacyl-sn-glycero-3-phospho-(1D-myo-inositol) + ATP = a 1,2-diacyl-sn-glycero-3-phospho-(1D-myo-inositol-3-phosphate) + ADP + H(+)</text>
        <dbReference type="Rhea" id="RHEA:12709"/>
        <dbReference type="ChEBI" id="CHEBI:15378"/>
        <dbReference type="ChEBI" id="CHEBI:30616"/>
        <dbReference type="ChEBI" id="CHEBI:57880"/>
        <dbReference type="ChEBI" id="CHEBI:58088"/>
        <dbReference type="ChEBI" id="CHEBI:456216"/>
        <dbReference type="EC" id="2.7.1.137"/>
    </reaction>
</comment>
<protein>
    <recommendedName>
        <fullName evidence="3">phosphatidylinositol 3-kinase</fullName>
        <ecNumber evidence="3">2.7.1.137</ecNumber>
    </recommendedName>
</protein>
<dbReference type="InterPro" id="IPR035892">
    <property type="entry name" value="C2_domain_sf"/>
</dbReference>
<feature type="domain" description="PI3K/PI4K catalytic" evidence="16">
    <location>
        <begin position="775"/>
        <end position="1058"/>
    </location>
</feature>
<dbReference type="InterPro" id="IPR003439">
    <property type="entry name" value="ABC_transporter-like_ATP-bd"/>
</dbReference>
<dbReference type="InterPro" id="IPR013525">
    <property type="entry name" value="ABC2_TM"/>
</dbReference>
<reference evidence="22 23" key="1">
    <citation type="submission" date="2015-04" db="EMBL/GenBank/DDBJ databases">
        <authorList>
            <person name="Syromyatnikov M.Y."/>
            <person name="Popov V.N."/>
        </authorList>
    </citation>
    <scope>NUCLEOTIDE SEQUENCE [LARGE SCALE GENOMIC DNA]</scope>
</reference>
<dbReference type="SUPFAM" id="SSF56112">
    <property type="entry name" value="Protein kinase-like (PK-like)"/>
    <property type="match status" value="1"/>
</dbReference>
<dbReference type="PANTHER" id="PTHR10048">
    <property type="entry name" value="PHOSPHATIDYLINOSITOL KINASE"/>
    <property type="match status" value="1"/>
</dbReference>
<accession>A0A1J1HI67</accession>
<dbReference type="InterPro" id="IPR011009">
    <property type="entry name" value="Kinase-like_dom_sf"/>
</dbReference>
<dbReference type="GO" id="GO:0016303">
    <property type="term" value="F:1-phosphatidylinositol-3-kinase activity"/>
    <property type="evidence" value="ECO:0007669"/>
    <property type="project" value="UniProtKB-EC"/>
</dbReference>
<dbReference type="NCBIfam" id="TIGR00955">
    <property type="entry name" value="3a01204"/>
    <property type="match status" value="1"/>
</dbReference>
<evidence type="ECO:0000256" key="6">
    <source>
        <dbReference type="ARBA" id="ARBA00022679"/>
    </source>
</evidence>
<dbReference type="Pfam" id="PF00794">
    <property type="entry name" value="PI3K_rbd"/>
    <property type="match status" value="1"/>
</dbReference>
<dbReference type="PROSITE" id="PS00211">
    <property type="entry name" value="ABC_TRANSPORTER_1"/>
    <property type="match status" value="1"/>
</dbReference>
<evidence type="ECO:0000256" key="1">
    <source>
        <dbReference type="ARBA" id="ARBA00001498"/>
    </source>
</evidence>
<evidence type="ECO:0000256" key="2">
    <source>
        <dbReference type="ARBA" id="ARBA00004141"/>
    </source>
</evidence>
<dbReference type="PROSITE" id="PS00916">
    <property type="entry name" value="PI3_4_KINASE_2"/>
    <property type="match status" value="1"/>
</dbReference>
<dbReference type="InterPro" id="IPR001263">
    <property type="entry name" value="PI3K_accessory_dom"/>
</dbReference>
<dbReference type="GO" id="GO:0140359">
    <property type="term" value="F:ABC-type transporter activity"/>
    <property type="evidence" value="ECO:0007669"/>
    <property type="project" value="InterPro"/>
</dbReference>
<feature type="transmembrane region" description="Helical" evidence="15">
    <location>
        <begin position="1480"/>
        <end position="1499"/>
    </location>
</feature>
<feature type="transmembrane region" description="Helical" evidence="15">
    <location>
        <begin position="1558"/>
        <end position="1579"/>
    </location>
</feature>
<dbReference type="Pfam" id="PF00613">
    <property type="entry name" value="PI3Ka"/>
    <property type="match status" value="1"/>
</dbReference>
<dbReference type="Pfam" id="PF01061">
    <property type="entry name" value="ABC2_membrane"/>
    <property type="match status" value="1"/>
</dbReference>
<dbReference type="InterPro" id="IPR015433">
    <property type="entry name" value="PI3/4_kinase"/>
</dbReference>
<evidence type="ECO:0000256" key="10">
    <source>
        <dbReference type="ARBA" id="ARBA00022840"/>
    </source>
</evidence>
<dbReference type="InterPro" id="IPR016024">
    <property type="entry name" value="ARM-type_fold"/>
</dbReference>
<evidence type="ECO:0000256" key="11">
    <source>
        <dbReference type="ARBA" id="ARBA00022989"/>
    </source>
</evidence>
<evidence type="ECO:0000256" key="9">
    <source>
        <dbReference type="ARBA" id="ARBA00022777"/>
    </source>
</evidence>
<feature type="transmembrane region" description="Helical" evidence="15">
    <location>
        <begin position="1511"/>
        <end position="1537"/>
    </location>
</feature>
<evidence type="ECO:0000313" key="23">
    <source>
        <dbReference type="Proteomes" id="UP000183832"/>
    </source>
</evidence>
<dbReference type="InterPro" id="IPR002420">
    <property type="entry name" value="PI3K-type_C2_dom"/>
</dbReference>
<feature type="domain" description="PI3K-RBD" evidence="20">
    <location>
        <begin position="193"/>
        <end position="283"/>
    </location>
</feature>